<dbReference type="RefSeq" id="WP_140623927.1">
    <property type="nucleotide sequence ID" value="NZ_VFRQ01000017.1"/>
</dbReference>
<dbReference type="OrthoDB" id="7391735at2"/>
<evidence type="ECO:0000313" key="2">
    <source>
        <dbReference type="Proteomes" id="UP000316727"/>
    </source>
</evidence>
<accession>A0A501VSC5</accession>
<gene>
    <name evidence="1" type="ORF">FJM65_20000</name>
</gene>
<name>A0A501VSC5_9BACT</name>
<evidence type="ECO:0000313" key="1">
    <source>
        <dbReference type="EMBL" id="TPE40623.1"/>
    </source>
</evidence>
<proteinExistence type="predicted"/>
<dbReference type="AlphaFoldDB" id="A0A501VSC5"/>
<comment type="caution">
    <text evidence="1">The sequence shown here is derived from an EMBL/GenBank/DDBJ whole genome shotgun (WGS) entry which is preliminary data.</text>
</comment>
<dbReference type="InterPro" id="IPR005358">
    <property type="entry name" value="Puta_zinc/iron-chelating_dom"/>
</dbReference>
<organism evidence="1 2">
    <name type="scientific">Pontibacter mangrovi</name>
    <dbReference type="NCBI Taxonomy" id="2589816"/>
    <lineage>
        <taxon>Bacteria</taxon>
        <taxon>Pseudomonadati</taxon>
        <taxon>Bacteroidota</taxon>
        <taxon>Cytophagia</taxon>
        <taxon>Cytophagales</taxon>
        <taxon>Hymenobacteraceae</taxon>
        <taxon>Pontibacter</taxon>
    </lineage>
</organism>
<reference evidence="1 2" key="1">
    <citation type="submission" date="2019-06" db="EMBL/GenBank/DDBJ databases">
        <title>A novel bacterium of genus Pontibacter, isolated from marine sediment.</title>
        <authorList>
            <person name="Huang H."/>
            <person name="Mo K."/>
            <person name="Hu Y."/>
        </authorList>
    </citation>
    <scope>NUCLEOTIDE SEQUENCE [LARGE SCALE GENOMIC DNA]</scope>
    <source>
        <strain evidence="1 2">HB172049</strain>
    </source>
</reference>
<evidence type="ECO:0008006" key="3">
    <source>
        <dbReference type="Google" id="ProtNLM"/>
    </source>
</evidence>
<dbReference type="Pfam" id="PF03692">
    <property type="entry name" value="CxxCxxCC"/>
    <property type="match status" value="1"/>
</dbReference>
<dbReference type="Proteomes" id="UP000316727">
    <property type="component" value="Unassembled WGS sequence"/>
</dbReference>
<protein>
    <recommendedName>
        <fullName evidence="3">YkgJ family cysteine cluster protein</fullName>
    </recommendedName>
</protein>
<keyword evidence="2" id="KW-1185">Reference proteome</keyword>
<dbReference type="EMBL" id="VFRQ01000017">
    <property type="protein sequence ID" value="TPE40623.1"/>
    <property type="molecule type" value="Genomic_DNA"/>
</dbReference>
<sequence>MSDSKNICLSCGFCCDGTVIGFVQIGREELPVLKELIEIENTNGEGVFLQPCTNYNFCEGCSIYSRRPKQCANFKCGLLISQEQEELDFDSAIEIIEVVKQKKLALEKKLAMLPLELKSKSFYFKMAELKNMLQKNKLESSFTQSQQDLMADLEELNSLLSNKFGVSIF</sequence>